<feature type="compositionally biased region" description="Basic and acidic residues" evidence="6">
    <location>
        <begin position="302"/>
        <end position="319"/>
    </location>
</feature>
<protein>
    <recommendedName>
        <fullName evidence="7">DarT domain-containing protein</fullName>
    </recommendedName>
</protein>
<evidence type="ECO:0000259" key="7">
    <source>
        <dbReference type="PROSITE" id="PS52018"/>
    </source>
</evidence>
<evidence type="ECO:0000256" key="4">
    <source>
        <dbReference type="ARBA" id="ARBA00022695"/>
    </source>
</evidence>
<feature type="compositionally biased region" description="Acidic residues" evidence="6">
    <location>
        <begin position="288"/>
        <end position="301"/>
    </location>
</feature>
<keyword evidence="5" id="KW-0238">DNA-binding</keyword>
<evidence type="ECO:0000256" key="6">
    <source>
        <dbReference type="SAM" id="MobiDB-lite"/>
    </source>
</evidence>
<name>A0A0F9R582_9ZZZZ</name>
<dbReference type="EMBL" id="LAZR01001146">
    <property type="protein sequence ID" value="KKN49874.1"/>
    <property type="molecule type" value="Genomic_DNA"/>
</dbReference>
<evidence type="ECO:0000256" key="5">
    <source>
        <dbReference type="ARBA" id="ARBA00023125"/>
    </source>
</evidence>
<evidence type="ECO:0000256" key="1">
    <source>
        <dbReference type="ARBA" id="ARBA00022649"/>
    </source>
</evidence>
<comment type="caution">
    <text evidence="8">The sequence shown here is derived from an EMBL/GenBank/DDBJ whole genome shotgun (WGS) entry which is preliminary data.</text>
</comment>
<keyword evidence="2" id="KW-0328">Glycosyltransferase</keyword>
<reference evidence="8" key="1">
    <citation type="journal article" date="2015" name="Nature">
        <title>Complex archaea that bridge the gap between prokaryotes and eukaryotes.</title>
        <authorList>
            <person name="Spang A."/>
            <person name="Saw J.H."/>
            <person name="Jorgensen S.L."/>
            <person name="Zaremba-Niedzwiedzka K."/>
            <person name="Martijn J."/>
            <person name="Lind A.E."/>
            <person name="van Eijk R."/>
            <person name="Schleper C."/>
            <person name="Guy L."/>
            <person name="Ettema T.J."/>
        </authorList>
    </citation>
    <scope>NUCLEOTIDE SEQUENCE</scope>
</reference>
<dbReference type="AlphaFoldDB" id="A0A0F9R582"/>
<dbReference type="PROSITE" id="PS52018">
    <property type="entry name" value="DART"/>
    <property type="match status" value="1"/>
</dbReference>
<evidence type="ECO:0000313" key="8">
    <source>
        <dbReference type="EMBL" id="KKN49874.1"/>
    </source>
</evidence>
<proteinExistence type="predicted"/>
<evidence type="ECO:0000256" key="3">
    <source>
        <dbReference type="ARBA" id="ARBA00022679"/>
    </source>
</evidence>
<organism evidence="8">
    <name type="scientific">marine sediment metagenome</name>
    <dbReference type="NCBI Taxonomy" id="412755"/>
    <lineage>
        <taxon>unclassified sequences</taxon>
        <taxon>metagenomes</taxon>
        <taxon>ecological metagenomes</taxon>
    </lineage>
</organism>
<gene>
    <name evidence="8" type="ORF">LCGC14_0638390</name>
</gene>
<feature type="region of interest" description="Disordered" evidence="6">
    <location>
        <begin position="288"/>
        <end position="319"/>
    </location>
</feature>
<dbReference type="GO" id="GO:0016757">
    <property type="term" value="F:glycosyltransferase activity"/>
    <property type="evidence" value="ECO:0007669"/>
    <property type="project" value="UniProtKB-KW"/>
</dbReference>
<accession>A0A0F9R582</accession>
<evidence type="ECO:0000256" key="2">
    <source>
        <dbReference type="ARBA" id="ARBA00022676"/>
    </source>
</evidence>
<sequence length="319" mass="37664">MKNLLLEGTYVCPVCNKYKRLKSKETKTEVSEIPLSEVIIEKIDRVIGIFSDKGIKSFKYLTPIENLDSIMKNGIMQRNVLSNDNIDFRDISKEVFQNNRQECFKMFFNEDHIHNYVPLFISSHTRMIRPIAVPFKQHFAVLKLDPFLFYGLKEDRIKEIKISNSSINLKYPHSGFKVINLFKNINQIEKFLDWELFDTNIHYSDIWKGQKKSAEILIPSIIPPNYIAKICPKCSENVLKKHIRTIKILELADFNNNEFDFINEESTEIIHNFIDEDLNDISKFYLDDDEEEDERDGEIDNDDHSSEEYDDWKKFEGLI</sequence>
<dbReference type="InterPro" id="IPR029494">
    <property type="entry name" value="DarT"/>
</dbReference>
<keyword evidence="1" id="KW-1277">Toxin-antitoxin system</keyword>
<dbReference type="GO" id="GO:0003677">
    <property type="term" value="F:DNA binding"/>
    <property type="evidence" value="ECO:0007669"/>
    <property type="project" value="UniProtKB-KW"/>
</dbReference>
<dbReference type="Pfam" id="PF14487">
    <property type="entry name" value="DarT"/>
    <property type="match status" value="1"/>
</dbReference>
<keyword evidence="4" id="KW-0548">Nucleotidyltransferase</keyword>
<keyword evidence="3" id="KW-0808">Transferase</keyword>
<dbReference type="GO" id="GO:0016779">
    <property type="term" value="F:nucleotidyltransferase activity"/>
    <property type="evidence" value="ECO:0007669"/>
    <property type="project" value="UniProtKB-KW"/>
</dbReference>
<feature type="domain" description="DarT" evidence="7">
    <location>
        <begin position="56"/>
        <end position="261"/>
    </location>
</feature>